<dbReference type="PRINTS" id="PR00328">
    <property type="entry name" value="SAR1GTPBP"/>
</dbReference>
<sequence length="187" mass="21233">MGLLLSRVLESLDGLVRTRQPVRILLLGLDAAGKTTILHRLKLGEVVTTIPTIGFNVETIEYRNISFTVWDVGGQKILRPLWHHYFSNAKGLIYVVDSLDRERVQEAADELADMLQHDELRHIPVVIMANKQDMPRVMSPSEITERLGMGKMTGRPWHVQATSATQGEGLYEALDWLSREISQSRQY</sequence>
<keyword evidence="5" id="KW-0479">Metal-binding</keyword>
<keyword evidence="2 4" id="KW-0547">Nucleotide-binding</keyword>
<protein>
    <submittedName>
        <fullName evidence="7">ADP-ribosylation factor 4</fullName>
    </submittedName>
</protein>
<dbReference type="PROSITE" id="PS51419">
    <property type="entry name" value="RAB"/>
    <property type="match status" value="1"/>
</dbReference>
<reference evidence="7 8" key="1">
    <citation type="submission" date="2019-07" db="EMBL/GenBank/DDBJ databases">
        <title>Draft genome assembly of a fouling barnacle, Amphibalanus amphitrite (Darwin, 1854): The first reference genome for Thecostraca.</title>
        <authorList>
            <person name="Kim W."/>
        </authorList>
    </citation>
    <scope>NUCLEOTIDE SEQUENCE [LARGE SCALE GENOMIC DNA]</scope>
    <source>
        <strain evidence="7">SNU_AA5</strain>
        <tissue evidence="7">Soma without cirri and trophi</tissue>
    </source>
</reference>
<dbReference type="CDD" id="cd00878">
    <property type="entry name" value="Arf_Arl"/>
    <property type="match status" value="1"/>
</dbReference>
<dbReference type="SMART" id="SM00177">
    <property type="entry name" value="ARF"/>
    <property type="match status" value="1"/>
</dbReference>
<proteinExistence type="inferred from homology"/>
<dbReference type="Gene3D" id="3.40.50.300">
    <property type="entry name" value="P-loop containing nucleotide triphosphate hydrolases"/>
    <property type="match status" value="1"/>
</dbReference>
<dbReference type="EMBL" id="VIIS01001328">
    <property type="protein sequence ID" value="KAF0299826.1"/>
    <property type="molecule type" value="Genomic_DNA"/>
</dbReference>
<dbReference type="PANTHER" id="PTHR11711">
    <property type="entry name" value="ADP RIBOSYLATION FACTOR-RELATED"/>
    <property type="match status" value="1"/>
</dbReference>
<dbReference type="InterPro" id="IPR024156">
    <property type="entry name" value="Small_GTPase_ARF"/>
</dbReference>
<keyword evidence="8" id="KW-1185">Reference proteome</keyword>
<gene>
    <name evidence="7" type="primary">ARF4</name>
    <name evidence="7" type="ORF">FJT64_027523</name>
</gene>
<dbReference type="InterPro" id="IPR006689">
    <property type="entry name" value="Small_GTPase_ARF/SAR"/>
</dbReference>
<evidence type="ECO:0000256" key="1">
    <source>
        <dbReference type="ARBA" id="ARBA00010290"/>
    </source>
</evidence>
<dbReference type="NCBIfam" id="TIGR00231">
    <property type="entry name" value="small_GTP"/>
    <property type="match status" value="1"/>
</dbReference>
<dbReference type="SMART" id="SM00175">
    <property type="entry name" value="RAB"/>
    <property type="match status" value="1"/>
</dbReference>
<evidence type="ECO:0000256" key="4">
    <source>
        <dbReference type="PIRSR" id="PIRSR606689-1"/>
    </source>
</evidence>
<dbReference type="AlphaFoldDB" id="A0A6A4VY69"/>
<dbReference type="InterPro" id="IPR005225">
    <property type="entry name" value="Small_GTP-bd"/>
</dbReference>
<dbReference type="GO" id="GO:0005525">
    <property type="term" value="F:GTP binding"/>
    <property type="evidence" value="ECO:0007669"/>
    <property type="project" value="UniProtKB-KW"/>
</dbReference>
<dbReference type="Pfam" id="PF00025">
    <property type="entry name" value="Arf"/>
    <property type="match status" value="1"/>
</dbReference>
<evidence type="ECO:0000313" key="7">
    <source>
        <dbReference type="EMBL" id="KAF0299826.1"/>
    </source>
</evidence>
<dbReference type="SUPFAM" id="SSF52540">
    <property type="entry name" value="P-loop containing nucleoside triphosphate hydrolases"/>
    <property type="match status" value="1"/>
</dbReference>
<accession>A0A6A4VY69</accession>
<evidence type="ECO:0000256" key="3">
    <source>
        <dbReference type="ARBA" id="ARBA00023134"/>
    </source>
</evidence>
<evidence type="ECO:0000313" key="8">
    <source>
        <dbReference type="Proteomes" id="UP000440578"/>
    </source>
</evidence>
<dbReference type="PROSITE" id="PS51417">
    <property type="entry name" value="ARF"/>
    <property type="match status" value="1"/>
</dbReference>
<feature type="binding site" evidence="5">
    <location>
        <position position="35"/>
    </location>
    <ligand>
        <name>Mg(2+)</name>
        <dbReference type="ChEBI" id="CHEBI:18420"/>
    </ligand>
</feature>
<dbReference type="GO" id="GO:0051649">
    <property type="term" value="P:establishment of localization in cell"/>
    <property type="evidence" value="ECO:0007669"/>
    <property type="project" value="UniProtKB-ARBA"/>
</dbReference>
<evidence type="ECO:0000256" key="6">
    <source>
        <dbReference type="RuleBase" id="RU003925"/>
    </source>
</evidence>
<dbReference type="GO" id="GO:0016192">
    <property type="term" value="P:vesicle-mediated transport"/>
    <property type="evidence" value="ECO:0007669"/>
    <property type="project" value="UniProtKB-ARBA"/>
</dbReference>
<feature type="binding site" evidence="4">
    <location>
        <begin position="130"/>
        <end position="133"/>
    </location>
    <ligand>
        <name>GTP</name>
        <dbReference type="ChEBI" id="CHEBI:37565"/>
    </ligand>
</feature>
<feature type="binding site" evidence="4">
    <location>
        <position position="74"/>
    </location>
    <ligand>
        <name>GTP</name>
        <dbReference type="ChEBI" id="CHEBI:37565"/>
    </ligand>
</feature>
<name>A0A6A4VY69_AMPAM</name>
<feature type="binding site" evidence="5">
    <location>
        <position position="52"/>
    </location>
    <ligand>
        <name>Mg(2+)</name>
        <dbReference type="ChEBI" id="CHEBI:18420"/>
    </ligand>
</feature>
<dbReference type="GO" id="GO:0003924">
    <property type="term" value="F:GTPase activity"/>
    <property type="evidence" value="ECO:0007669"/>
    <property type="project" value="InterPro"/>
</dbReference>
<keyword evidence="3 4" id="KW-0342">GTP-binding</keyword>
<dbReference type="Proteomes" id="UP000440578">
    <property type="component" value="Unassembled WGS sequence"/>
</dbReference>
<dbReference type="FunFam" id="3.40.50.300:FF:000412">
    <property type="entry name" value="ADP-ribosylation factor 1"/>
    <property type="match status" value="1"/>
</dbReference>
<organism evidence="7 8">
    <name type="scientific">Amphibalanus amphitrite</name>
    <name type="common">Striped barnacle</name>
    <name type="synonym">Balanus amphitrite</name>
    <dbReference type="NCBI Taxonomy" id="1232801"/>
    <lineage>
        <taxon>Eukaryota</taxon>
        <taxon>Metazoa</taxon>
        <taxon>Ecdysozoa</taxon>
        <taxon>Arthropoda</taxon>
        <taxon>Crustacea</taxon>
        <taxon>Multicrustacea</taxon>
        <taxon>Cirripedia</taxon>
        <taxon>Thoracica</taxon>
        <taxon>Thoracicalcarea</taxon>
        <taxon>Balanomorpha</taxon>
        <taxon>Balanoidea</taxon>
        <taxon>Balanidae</taxon>
        <taxon>Amphibalaninae</taxon>
        <taxon>Amphibalanus</taxon>
    </lineage>
</organism>
<comment type="caution">
    <text evidence="7">The sequence shown here is derived from an EMBL/GenBank/DDBJ whole genome shotgun (WGS) entry which is preliminary data.</text>
</comment>
<dbReference type="GO" id="GO:0030010">
    <property type="term" value="P:establishment of cell polarity"/>
    <property type="evidence" value="ECO:0007669"/>
    <property type="project" value="UniProtKB-ARBA"/>
</dbReference>
<keyword evidence="5" id="KW-0460">Magnesium</keyword>
<evidence type="ECO:0000256" key="2">
    <source>
        <dbReference type="ARBA" id="ARBA00022741"/>
    </source>
</evidence>
<comment type="similarity">
    <text evidence="1 6">Belongs to the small GTPase superfamily. Arf family.</text>
</comment>
<dbReference type="GO" id="GO:0046872">
    <property type="term" value="F:metal ion binding"/>
    <property type="evidence" value="ECO:0007669"/>
    <property type="project" value="UniProtKB-KW"/>
</dbReference>
<dbReference type="InterPro" id="IPR027417">
    <property type="entry name" value="P-loop_NTPase"/>
</dbReference>
<dbReference type="SMART" id="SM00178">
    <property type="entry name" value="SAR"/>
    <property type="match status" value="1"/>
</dbReference>
<evidence type="ECO:0000256" key="5">
    <source>
        <dbReference type="PIRSR" id="PIRSR606689-2"/>
    </source>
</evidence>
<feature type="binding site" evidence="4">
    <location>
        <begin position="28"/>
        <end position="35"/>
    </location>
    <ligand>
        <name>GTP</name>
        <dbReference type="ChEBI" id="CHEBI:37565"/>
    </ligand>
</feature>
<dbReference type="OrthoDB" id="2011769at2759"/>